<comment type="caution">
    <text evidence="2">The sequence shown here is derived from an EMBL/GenBank/DDBJ whole genome shotgun (WGS) entry which is preliminary data.</text>
</comment>
<dbReference type="Proteomes" id="UP000762676">
    <property type="component" value="Unassembled WGS sequence"/>
</dbReference>
<sequence length="125" mass="13951">MGLIIATFLTFQYTSYNDDDFEDNDYADDDDGDVDDDDCDVDDDDDAQPGKGLCGDFQSSRAEVQMTKQKGKAEVRKVGKQSHLEGDKTSKQNRLSRSGCGLMVHSLRSSSMTVRLSLDRFLYTS</sequence>
<dbReference type="AlphaFoldDB" id="A0AAV4EP20"/>
<organism evidence="2 3">
    <name type="scientific">Elysia marginata</name>
    <dbReference type="NCBI Taxonomy" id="1093978"/>
    <lineage>
        <taxon>Eukaryota</taxon>
        <taxon>Metazoa</taxon>
        <taxon>Spiralia</taxon>
        <taxon>Lophotrochozoa</taxon>
        <taxon>Mollusca</taxon>
        <taxon>Gastropoda</taxon>
        <taxon>Heterobranchia</taxon>
        <taxon>Euthyneura</taxon>
        <taxon>Panpulmonata</taxon>
        <taxon>Sacoglossa</taxon>
        <taxon>Placobranchoidea</taxon>
        <taxon>Plakobranchidae</taxon>
        <taxon>Elysia</taxon>
    </lineage>
</organism>
<feature type="region of interest" description="Disordered" evidence="1">
    <location>
        <begin position="16"/>
        <end position="96"/>
    </location>
</feature>
<feature type="compositionally biased region" description="Basic and acidic residues" evidence="1">
    <location>
        <begin position="71"/>
        <end position="90"/>
    </location>
</feature>
<protein>
    <submittedName>
        <fullName evidence="2">Uncharacterized protein</fullName>
    </submittedName>
</protein>
<gene>
    <name evidence="2" type="ORF">ElyMa_003582000</name>
</gene>
<name>A0AAV4EP20_9GAST</name>
<evidence type="ECO:0000313" key="3">
    <source>
        <dbReference type="Proteomes" id="UP000762676"/>
    </source>
</evidence>
<reference evidence="2 3" key="1">
    <citation type="journal article" date="2021" name="Elife">
        <title>Chloroplast acquisition without the gene transfer in kleptoplastic sea slugs, Plakobranchus ocellatus.</title>
        <authorList>
            <person name="Maeda T."/>
            <person name="Takahashi S."/>
            <person name="Yoshida T."/>
            <person name="Shimamura S."/>
            <person name="Takaki Y."/>
            <person name="Nagai Y."/>
            <person name="Toyoda A."/>
            <person name="Suzuki Y."/>
            <person name="Arimoto A."/>
            <person name="Ishii H."/>
            <person name="Satoh N."/>
            <person name="Nishiyama T."/>
            <person name="Hasebe M."/>
            <person name="Maruyama T."/>
            <person name="Minagawa J."/>
            <person name="Obokata J."/>
            <person name="Shigenobu S."/>
        </authorList>
    </citation>
    <scope>NUCLEOTIDE SEQUENCE [LARGE SCALE GENOMIC DNA]</scope>
</reference>
<evidence type="ECO:0000313" key="2">
    <source>
        <dbReference type="EMBL" id="GFR62461.1"/>
    </source>
</evidence>
<feature type="compositionally biased region" description="Polar residues" evidence="1">
    <location>
        <begin position="57"/>
        <end position="68"/>
    </location>
</feature>
<evidence type="ECO:0000256" key="1">
    <source>
        <dbReference type="SAM" id="MobiDB-lite"/>
    </source>
</evidence>
<proteinExistence type="predicted"/>
<dbReference type="EMBL" id="BMAT01007340">
    <property type="protein sequence ID" value="GFR62461.1"/>
    <property type="molecule type" value="Genomic_DNA"/>
</dbReference>
<keyword evidence="3" id="KW-1185">Reference proteome</keyword>
<feature type="compositionally biased region" description="Acidic residues" evidence="1">
    <location>
        <begin position="17"/>
        <end position="47"/>
    </location>
</feature>
<accession>A0AAV4EP20</accession>